<comment type="caution">
    <text evidence="1">The sequence shown here is derived from an EMBL/GenBank/DDBJ whole genome shotgun (WGS) entry which is preliminary data.</text>
</comment>
<evidence type="ECO:0000313" key="1">
    <source>
        <dbReference type="EMBL" id="VEL33553.1"/>
    </source>
</evidence>
<sequence length="126" mass="14570">MAASLFLAYRSGLLDQASSRDVRQEGSQLIYLGRLSLAFHQGLLEAAADWYWTVVWQTALWHQTRMRQLANPTSPYDDRLSFIELLKSRRKSINMSETARTRKPIGQYPRTDVYARIKAITQSSKF</sequence>
<keyword evidence="2" id="KW-1185">Reference proteome</keyword>
<organism evidence="1 2">
    <name type="scientific">Protopolystoma xenopodis</name>
    <dbReference type="NCBI Taxonomy" id="117903"/>
    <lineage>
        <taxon>Eukaryota</taxon>
        <taxon>Metazoa</taxon>
        <taxon>Spiralia</taxon>
        <taxon>Lophotrochozoa</taxon>
        <taxon>Platyhelminthes</taxon>
        <taxon>Monogenea</taxon>
        <taxon>Polyopisthocotylea</taxon>
        <taxon>Polystomatidea</taxon>
        <taxon>Polystomatidae</taxon>
        <taxon>Protopolystoma</taxon>
    </lineage>
</organism>
<gene>
    <name evidence="1" type="ORF">PXEA_LOCUS26993</name>
</gene>
<protein>
    <submittedName>
        <fullName evidence="1">Uncharacterized protein</fullName>
    </submittedName>
</protein>
<reference evidence="1" key="1">
    <citation type="submission" date="2018-11" db="EMBL/GenBank/DDBJ databases">
        <authorList>
            <consortium name="Pathogen Informatics"/>
        </authorList>
    </citation>
    <scope>NUCLEOTIDE SEQUENCE</scope>
</reference>
<dbReference type="OrthoDB" id="642193at2759"/>
<dbReference type="AlphaFoldDB" id="A0A3S5AN15"/>
<dbReference type="Proteomes" id="UP000784294">
    <property type="component" value="Unassembled WGS sequence"/>
</dbReference>
<name>A0A3S5AN15_9PLAT</name>
<dbReference type="EMBL" id="CAAALY010245990">
    <property type="protein sequence ID" value="VEL33553.1"/>
    <property type="molecule type" value="Genomic_DNA"/>
</dbReference>
<proteinExistence type="predicted"/>
<accession>A0A3S5AN15</accession>
<evidence type="ECO:0000313" key="2">
    <source>
        <dbReference type="Proteomes" id="UP000784294"/>
    </source>
</evidence>